<proteinExistence type="predicted"/>
<sequence length="145" mass="15893">MTENNKNLPSWFTLVASIALVWNLLGLMSFVAHLMTSTEMLDATMPANEAALFKDYPMWATWSFGLAVISGSLGALALLLKKRLSLILFMLSFIAVIAQNYHAFVLVDSYAVYGAGSLTMPVLVLVIGGYLIWLSVKGSKEGWLK</sequence>
<organism evidence="2 3">
    <name type="scientific">Neptunicella marina</name>
    <dbReference type="NCBI Taxonomy" id="2125989"/>
    <lineage>
        <taxon>Bacteria</taxon>
        <taxon>Pseudomonadati</taxon>
        <taxon>Pseudomonadota</taxon>
        <taxon>Gammaproteobacteria</taxon>
        <taxon>Alteromonadales</taxon>
        <taxon>Alteromonadaceae</taxon>
        <taxon>Neptunicella</taxon>
    </lineage>
</organism>
<comment type="caution">
    <text evidence="2">The sequence shown here is derived from an EMBL/GenBank/DDBJ whole genome shotgun (WGS) entry which is preliminary data.</text>
</comment>
<keyword evidence="1" id="KW-0812">Transmembrane</keyword>
<keyword evidence="1" id="KW-0472">Membrane</keyword>
<dbReference type="AlphaFoldDB" id="A0A8J6LZX9"/>
<keyword evidence="1" id="KW-1133">Transmembrane helix</keyword>
<feature type="transmembrane region" description="Helical" evidence="1">
    <location>
        <begin position="12"/>
        <end position="36"/>
    </location>
</feature>
<name>A0A8J6LZX9_9ALTE</name>
<evidence type="ECO:0008006" key="4">
    <source>
        <dbReference type="Google" id="ProtNLM"/>
    </source>
</evidence>
<evidence type="ECO:0000256" key="1">
    <source>
        <dbReference type="SAM" id="Phobius"/>
    </source>
</evidence>
<keyword evidence="3" id="KW-1185">Reference proteome</keyword>
<evidence type="ECO:0000313" key="2">
    <source>
        <dbReference type="EMBL" id="MBC3764437.1"/>
    </source>
</evidence>
<feature type="transmembrane region" description="Helical" evidence="1">
    <location>
        <begin position="56"/>
        <end position="79"/>
    </location>
</feature>
<feature type="transmembrane region" description="Helical" evidence="1">
    <location>
        <begin position="86"/>
        <end position="104"/>
    </location>
</feature>
<accession>A0A8J6LZX9</accession>
<gene>
    <name evidence="2" type="ORF">H8B19_00990</name>
</gene>
<protein>
    <recommendedName>
        <fullName evidence="4">Sugar transporter</fullName>
    </recommendedName>
</protein>
<reference evidence="2" key="2">
    <citation type="submission" date="2020-08" db="EMBL/GenBank/DDBJ databases">
        <authorList>
            <person name="Lai Q."/>
        </authorList>
    </citation>
    <scope>NUCLEOTIDE SEQUENCE</scope>
    <source>
        <strain evidence="2">S27-2</strain>
    </source>
</reference>
<reference evidence="2" key="1">
    <citation type="journal article" date="2018" name="Int. J. Syst. Evol. Microbiol.">
        <title>Neptunicella marina gen. nov., sp. nov., isolated from surface seawater.</title>
        <authorList>
            <person name="Liu X."/>
            <person name="Lai Q."/>
            <person name="Du Y."/>
            <person name="Zhang X."/>
            <person name="Liu Z."/>
            <person name="Sun F."/>
            <person name="Shao Z."/>
        </authorList>
    </citation>
    <scope>NUCLEOTIDE SEQUENCE</scope>
    <source>
        <strain evidence="2">S27-2</strain>
    </source>
</reference>
<dbReference type="Proteomes" id="UP000601768">
    <property type="component" value="Unassembled WGS sequence"/>
</dbReference>
<feature type="transmembrane region" description="Helical" evidence="1">
    <location>
        <begin position="110"/>
        <end position="136"/>
    </location>
</feature>
<dbReference type="EMBL" id="JACNEP010000001">
    <property type="protein sequence ID" value="MBC3764437.1"/>
    <property type="molecule type" value="Genomic_DNA"/>
</dbReference>
<evidence type="ECO:0000313" key="3">
    <source>
        <dbReference type="Proteomes" id="UP000601768"/>
    </source>
</evidence>
<dbReference type="RefSeq" id="WP_186504910.1">
    <property type="nucleotide sequence ID" value="NZ_JACNEP010000001.1"/>
</dbReference>